<evidence type="ECO:0000313" key="2">
    <source>
        <dbReference type="Proteomes" id="UP000664859"/>
    </source>
</evidence>
<dbReference type="AlphaFoldDB" id="A0A835YN55"/>
<evidence type="ECO:0000313" key="1">
    <source>
        <dbReference type="EMBL" id="KAG5177568.1"/>
    </source>
</evidence>
<feature type="non-terminal residue" evidence="1">
    <location>
        <position position="1"/>
    </location>
</feature>
<protein>
    <submittedName>
        <fullName evidence="1">Uncharacterized protein</fullName>
    </submittedName>
</protein>
<gene>
    <name evidence="1" type="ORF">JKP88DRAFT_189201</name>
</gene>
<sequence length="267" mass="29975">MPGNQFRVTVRFCLQRPRRWHLAFALLDMVTKEYYMGDGNGIVDMESQCAEVTFTDIFDVPPDANNLMWKFYVVANWGNANDYVEDVFPNMLAETGVPMQPDYTQPLDPANMCPETDPNPRMWSYPPTGFQNAIDYAVVPPCFQPNAEWAVQVNTHIETVDEADLHCNLQIGSGADVFLGPADLYLTETDVPGLQANPVAKTWDALPPNYWTINDIVFTPEQTGMVQDGQPVYLSCFLVPAGAIYNAAVPGGWHLLEREFFTSVQFC</sequence>
<comment type="caution">
    <text evidence="1">The sequence shown here is derived from an EMBL/GenBank/DDBJ whole genome shotgun (WGS) entry which is preliminary data.</text>
</comment>
<reference evidence="1" key="1">
    <citation type="submission" date="2021-02" db="EMBL/GenBank/DDBJ databases">
        <title>First Annotated Genome of the Yellow-green Alga Tribonema minus.</title>
        <authorList>
            <person name="Mahan K.M."/>
        </authorList>
    </citation>
    <scope>NUCLEOTIDE SEQUENCE</scope>
    <source>
        <strain evidence="1">UTEX B ZZ1240</strain>
    </source>
</reference>
<organism evidence="1 2">
    <name type="scientific">Tribonema minus</name>
    <dbReference type="NCBI Taxonomy" id="303371"/>
    <lineage>
        <taxon>Eukaryota</taxon>
        <taxon>Sar</taxon>
        <taxon>Stramenopiles</taxon>
        <taxon>Ochrophyta</taxon>
        <taxon>PX clade</taxon>
        <taxon>Xanthophyceae</taxon>
        <taxon>Tribonematales</taxon>
        <taxon>Tribonemataceae</taxon>
        <taxon>Tribonema</taxon>
    </lineage>
</organism>
<keyword evidence="2" id="KW-1185">Reference proteome</keyword>
<proteinExistence type="predicted"/>
<accession>A0A835YN55</accession>
<dbReference type="Proteomes" id="UP000664859">
    <property type="component" value="Unassembled WGS sequence"/>
</dbReference>
<dbReference type="EMBL" id="JAFCMP010000524">
    <property type="protein sequence ID" value="KAG5177568.1"/>
    <property type="molecule type" value="Genomic_DNA"/>
</dbReference>
<name>A0A835YN55_9STRA</name>